<accession>A0A7Y0EPC6</accession>
<sequence>MTLENNAATEKEPQEQPENGANKAIATDPAPQKPESGNEPQQQKPEDEGEGHTATPTLEEVIADRDKWKAFSRKNENTSNANYKGWQESKAHAAQLEAENARLRAKIAHPQITDEAFEKLCKTSNPDEITAWAEDYSKEIAKFSTMKEPAKPPVKEDALARKVAMGAENPSGAVNPKRQDGEAYKRVRKKLEALKPKNQDKQ</sequence>
<name>A0A7Y0EPC6_9BIFI</name>
<evidence type="ECO:0000313" key="3">
    <source>
        <dbReference type="Proteomes" id="UP000532194"/>
    </source>
</evidence>
<evidence type="ECO:0000256" key="1">
    <source>
        <dbReference type="SAM" id="MobiDB-lite"/>
    </source>
</evidence>
<proteinExistence type="predicted"/>
<keyword evidence="3" id="KW-1185">Reference proteome</keyword>
<dbReference type="RefSeq" id="WP_169171930.1">
    <property type="nucleotide sequence ID" value="NZ_JAAIII010000003.1"/>
</dbReference>
<dbReference type="EMBL" id="JAAIII010000003">
    <property type="protein sequence ID" value="NMM93877.1"/>
    <property type="molecule type" value="Genomic_DNA"/>
</dbReference>
<organism evidence="2 3">
    <name type="scientific">Bifidobacterium oedipodis</name>
    <dbReference type="NCBI Taxonomy" id="2675322"/>
    <lineage>
        <taxon>Bacteria</taxon>
        <taxon>Bacillati</taxon>
        <taxon>Actinomycetota</taxon>
        <taxon>Actinomycetes</taxon>
        <taxon>Bifidobacteriales</taxon>
        <taxon>Bifidobacteriaceae</taxon>
        <taxon>Bifidobacterium</taxon>
    </lineage>
</organism>
<dbReference type="AlphaFoldDB" id="A0A7Y0EPC6"/>
<reference evidence="2 3" key="1">
    <citation type="submission" date="2020-02" db="EMBL/GenBank/DDBJ databases">
        <title>Characterization of phylogenetic diversity of novel bifidobacterial species isolated in Czech ZOOs.</title>
        <authorList>
            <person name="Lugli G.A."/>
            <person name="Vera N.B."/>
            <person name="Ventura M."/>
        </authorList>
    </citation>
    <scope>NUCLEOTIDE SEQUENCE [LARGE SCALE GENOMIC DNA]</scope>
    <source>
        <strain evidence="2 3">DSM 109957</strain>
    </source>
</reference>
<protein>
    <submittedName>
        <fullName evidence="2">Uncharacterized protein</fullName>
    </submittedName>
</protein>
<dbReference type="Proteomes" id="UP000532194">
    <property type="component" value="Unassembled WGS sequence"/>
</dbReference>
<comment type="caution">
    <text evidence="2">The sequence shown here is derived from an EMBL/GenBank/DDBJ whole genome shotgun (WGS) entry which is preliminary data.</text>
</comment>
<gene>
    <name evidence="2" type="ORF">G1C95_1064</name>
</gene>
<feature type="region of interest" description="Disordered" evidence="1">
    <location>
        <begin position="1"/>
        <end position="63"/>
    </location>
</feature>
<evidence type="ECO:0000313" key="2">
    <source>
        <dbReference type="EMBL" id="NMM93877.1"/>
    </source>
</evidence>